<dbReference type="InterPro" id="IPR036249">
    <property type="entry name" value="Thioredoxin-like_sf"/>
</dbReference>
<evidence type="ECO:0000256" key="1">
    <source>
        <dbReference type="ARBA" id="ARBA00010007"/>
    </source>
</evidence>
<dbReference type="GO" id="GO:0004364">
    <property type="term" value="F:glutathione transferase activity"/>
    <property type="evidence" value="ECO:0007669"/>
    <property type="project" value="TreeGrafter"/>
</dbReference>
<dbReference type="SUPFAM" id="SSF52833">
    <property type="entry name" value="Thioredoxin-like"/>
    <property type="match status" value="1"/>
</dbReference>
<protein>
    <submittedName>
        <fullName evidence="4">Glutathione transferase</fullName>
    </submittedName>
</protein>
<dbReference type="Gene3D" id="3.40.30.10">
    <property type="entry name" value="Glutaredoxin"/>
    <property type="match status" value="1"/>
</dbReference>
<feature type="domain" description="GST N-terminal" evidence="2">
    <location>
        <begin position="5"/>
        <end position="86"/>
    </location>
</feature>
<dbReference type="InterPro" id="IPR010987">
    <property type="entry name" value="Glutathione-S-Trfase_C-like"/>
</dbReference>
<feature type="domain" description="GST C-terminal" evidence="3">
    <location>
        <begin position="91"/>
        <end position="217"/>
    </location>
</feature>
<dbReference type="PANTHER" id="PTHR42673">
    <property type="entry name" value="MALEYLACETOACETATE ISOMERASE"/>
    <property type="match status" value="1"/>
</dbReference>
<evidence type="ECO:0000313" key="5">
    <source>
        <dbReference type="Proteomes" id="UP000052268"/>
    </source>
</evidence>
<dbReference type="NCBIfam" id="TIGR01262">
    <property type="entry name" value="maiA"/>
    <property type="match status" value="1"/>
</dbReference>
<dbReference type="GO" id="GO:0016034">
    <property type="term" value="F:maleylacetoacetate isomerase activity"/>
    <property type="evidence" value="ECO:0007669"/>
    <property type="project" value="TreeGrafter"/>
</dbReference>
<dbReference type="InterPro" id="IPR036282">
    <property type="entry name" value="Glutathione-S-Trfase_C_sf"/>
</dbReference>
<dbReference type="PROSITE" id="PS50405">
    <property type="entry name" value="GST_CTER"/>
    <property type="match status" value="1"/>
</dbReference>
<dbReference type="InterPro" id="IPR040079">
    <property type="entry name" value="Glutathione_S-Trfase"/>
</dbReference>
<dbReference type="Gene3D" id="1.20.1050.10">
    <property type="match status" value="1"/>
</dbReference>
<comment type="similarity">
    <text evidence="1">Belongs to the GST superfamily. Zeta family.</text>
</comment>
<comment type="caution">
    <text evidence="4">The sequence shown here is derived from an EMBL/GenBank/DDBJ whole genome shotgun (WGS) entry which is preliminary data.</text>
</comment>
<evidence type="ECO:0000259" key="3">
    <source>
        <dbReference type="PROSITE" id="PS50405"/>
    </source>
</evidence>
<dbReference type="PROSITE" id="PS50404">
    <property type="entry name" value="GST_NTER"/>
    <property type="match status" value="1"/>
</dbReference>
<name>A0A0J8AK40_9SPHN</name>
<dbReference type="GO" id="GO:0006749">
    <property type="term" value="P:glutathione metabolic process"/>
    <property type="evidence" value="ECO:0007669"/>
    <property type="project" value="TreeGrafter"/>
</dbReference>
<dbReference type="InterPro" id="IPR005955">
    <property type="entry name" value="GST_Zeta"/>
</dbReference>
<dbReference type="SFLD" id="SFLDS00019">
    <property type="entry name" value="Glutathione_Transferase_(cytos"/>
    <property type="match status" value="1"/>
</dbReference>
<dbReference type="GO" id="GO:0006559">
    <property type="term" value="P:L-phenylalanine catabolic process"/>
    <property type="evidence" value="ECO:0007669"/>
    <property type="project" value="TreeGrafter"/>
</dbReference>
<dbReference type="Pfam" id="PF13417">
    <property type="entry name" value="GST_N_3"/>
    <property type="match status" value="1"/>
</dbReference>
<dbReference type="PANTHER" id="PTHR42673:SF4">
    <property type="entry name" value="MALEYLACETOACETATE ISOMERASE"/>
    <property type="match status" value="1"/>
</dbReference>
<evidence type="ECO:0000259" key="2">
    <source>
        <dbReference type="PROSITE" id="PS50404"/>
    </source>
</evidence>
<dbReference type="PATRIC" id="fig|1114963.3.peg.2480"/>
<dbReference type="GO" id="GO:0005737">
    <property type="term" value="C:cytoplasm"/>
    <property type="evidence" value="ECO:0007669"/>
    <property type="project" value="InterPro"/>
</dbReference>
<keyword evidence="4" id="KW-0808">Transferase</keyword>
<dbReference type="SFLD" id="SFLDG00358">
    <property type="entry name" value="Main_(cytGST)"/>
    <property type="match status" value="1"/>
</dbReference>
<dbReference type="AlphaFoldDB" id="A0A0J8AK40"/>
<sequence>MAMGAPLRLHGYHRSSTSYRVRIALNLKRLDHEIVPVNLLAREQRSEAFRARNPFAGVPTLEADGVVMAQSMAILEWLDERFVERPLLPAGIADRFAARELAMGIATELHAPLNGPVLEYLKLDLGHAQAEVDIWYWHWLEKTLTAVEARLAQRGTGDFLFDGPGYFECVLVPQLYNARRFAFDLAAYPHMTRIEAACLTDPAFVAAHPDNQPDSPVG</sequence>
<dbReference type="SUPFAM" id="SSF47616">
    <property type="entry name" value="GST C-terminal domain-like"/>
    <property type="match status" value="1"/>
</dbReference>
<dbReference type="Proteomes" id="UP000052268">
    <property type="component" value="Unassembled WGS sequence"/>
</dbReference>
<accession>A0A0J8AK40</accession>
<evidence type="ECO:0000313" key="4">
    <source>
        <dbReference type="EMBL" id="KMS55005.1"/>
    </source>
</evidence>
<reference evidence="4 5" key="1">
    <citation type="journal article" date="2015" name="G3 (Bethesda)">
        <title>Insights into Ongoing Evolution of the Hexachlorocyclohexane Catabolic Pathway from Comparative Genomics of Ten Sphingomonadaceae Strains.</title>
        <authorList>
            <person name="Pearce S.L."/>
            <person name="Oakeshott J.G."/>
            <person name="Pandey G."/>
        </authorList>
    </citation>
    <scope>NUCLEOTIDE SEQUENCE [LARGE SCALE GENOMIC DNA]</scope>
    <source>
        <strain evidence="4 5">LL02</strain>
    </source>
</reference>
<dbReference type="CDD" id="cd03042">
    <property type="entry name" value="GST_N_Zeta"/>
    <property type="match status" value="1"/>
</dbReference>
<keyword evidence="5" id="KW-1185">Reference proteome</keyword>
<dbReference type="EMBL" id="JACU01000005">
    <property type="protein sequence ID" value="KMS55005.1"/>
    <property type="molecule type" value="Genomic_DNA"/>
</dbReference>
<organism evidence="4 5">
    <name type="scientific">Novosphingobium barchaimii LL02</name>
    <dbReference type="NCBI Taxonomy" id="1114963"/>
    <lineage>
        <taxon>Bacteria</taxon>
        <taxon>Pseudomonadati</taxon>
        <taxon>Pseudomonadota</taxon>
        <taxon>Alphaproteobacteria</taxon>
        <taxon>Sphingomonadales</taxon>
        <taxon>Sphingomonadaceae</taxon>
        <taxon>Novosphingobium</taxon>
    </lineage>
</organism>
<dbReference type="InterPro" id="IPR034333">
    <property type="entry name" value="GST_Zeta_N"/>
</dbReference>
<dbReference type="InterPro" id="IPR004045">
    <property type="entry name" value="Glutathione_S-Trfase_N"/>
</dbReference>
<gene>
    <name evidence="4" type="ORF">V474_18220</name>
</gene>
<proteinExistence type="inferred from homology"/>